<dbReference type="GO" id="GO:0046872">
    <property type="term" value="F:metal ion binding"/>
    <property type="evidence" value="ECO:0007669"/>
    <property type="project" value="UniProtKB-KW"/>
</dbReference>
<dbReference type="PANTHER" id="PTHR10978">
    <property type="entry name" value="SUCCINATE DEHYDROGENASE CYTOCHROME B560 SUBUNIT"/>
    <property type="match status" value="1"/>
</dbReference>
<dbReference type="RefSeq" id="WP_128777235.1">
    <property type="nucleotide sequence ID" value="NZ_RYFI01000007.1"/>
</dbReference>
<evidence type="ECO:0000256" key="6">
    <source>
        <dbReference type="ARBA" id="ARBA00022692"/>
    </source>
</evidence>
<dbReference type="Pfam" id="PF01127">
    <property type="entry name" value="Sdh_cyt"/>
    <property type="match status" value="1"/>
</dbReference>
<keyword evidence="9 12" id="KW-0408">Iron</keyword>
<comment type="similarity">
    <text evidence="3">Belongs to the cytochrome b560 family.</text>
</comment>
<feature type="transmembrane region" description="Helical" evidence="13">
    <location>
        <begin position="29"/>
        <end position="53"/>
    </location>
</feature>
<dbReference type="InterPro" id="IPR018495">
    <property type="entry name" value="Succ_DH_cyt_bsu_CS"/>
</dbReference>
<comment type="function">
    <text evidence="1">Membrane-anchoring subunit of succinate dehydrogenase (SDH).</text>
</comment>
<keyword evidence="10 13" id="KW-0472">Membrane</keyword>
<dbReference type="GO" id="GO:0016020">
    <property type="term" value="C:membrane"/>
    <property type="evidence" value="ECO:0007669"/>
    <property type="project" value="UniProtKB-SubCell"/>
</dbReference>
<evidence type="ECO:0000256" key="3">
    <source>
        <dbReference type="ARBA" id="ARBA00007244"/>
    </source>
</evidence>
<keyword evidence="15" id="KW-1185">Reference proteome</keyword>
<reference evidence="14 15" key="1">
    <citation type="submission" date="2018-12" db="EMBL/GenBank/DDBJ databases">
        <title>bacterium Hansschlegelia zhihuaiae S113.</title>
        <authorList>
            <person name="He J."/>
        </authorList>
    </citation>
    <scope>NUCLEOTIDE SEQUENCE [LARGE SCALE GENOMIC DNA]</scope>
    <source>
        <strain evidence="14 15">S 113</strain>
    </source>
</reference>
<keyword evidence="5 12" id="KW-0349">Heme</keyword>
<dbReference type="Proteomes" id="UP000289708">
    <property type="component" value="Unassembled WGS sequence"/>
</dbReference>
<dbReference type="AlphaFoldDB" id="A0A4Q0MJN7"/>
<dbReference type="GO" id="GO:0009055">
    <property type="term" value="F:electron transfer activity"/>
    <property type="evidence" value="ECO:0007669"/>
    <property type="project" value="InterPro"/>
</dbReference>
<evidence type="ECO:0000256" key="13">
    <source>
        <dbReference type="SAM" id="Phobius"/>
    </source>
</evidence>
<dbReference type="OrthoDB" id="9799441at2"/>
<keyword evidence="6 13" id="KW-0812">Transmembrane</keyword>
<evidence type="ECO:0000256" key="1">
    <source>
        <dbReference type="ARBA" id="ARBA00004050"/>
    </source>
</evidence>
<evidence type="ECO:0000256" key="9">
    <source>
        <dbReference type="ARBA" id="ARBA00023004"/>
    </source>
</evidence>
<dbReference type="PROSITE" id="PS01001">
    <property type="entry name" value="SDH_CYT_2"/>
    <property type="match status" value="1"/>
</dbReference>
<evidence type="ECO:0000256" key="10">
    <source>
        <dbReference type="ARBA" id="ARBA00023136"/>
    </source>
</evidence>
<keyword evidence="8 13" id="KW-1133">Transmembrane helix</keyword>
<dbReference type="SUPFAM" id="SSF81343">
    <property type="entry name" value="Fumarate reductase respiratory complex transmembrane subunits"/>
    <property type="match status" value="1"/>
</dbReference>
<comment type="subcellular location">
    <subcellularLocation>
        <location evidence="2">Membrane</location>
        <topology evidence="2">Multi-pass membrane protein</topology>
    </subcellularLocation>
</comment>
<feature type="transmembrane region" description="Helical" evidence="13">
    <location>
        <begin position="65"/>
        <end position="87"/>
    </location>
</feature>
<dbReference type="InterPro" id="IPR034804">
    <property type="entry name" value="SQR/QFR_C/D"/>
</dbReference>
<sequence length="136" mass="14509">MDSPNAAPGRPLSPHLQIYRPMLSMMMSIVHRITGGALYVGTVLVVIWLVSAAAGPSAFATAQAVYGSILGQLVLFFYTWALVHHALGGVRHLIWDVGHGFEPGQRELLYRATLAGSIGLTLLIWIVGYALKGAAG</sequence>
<dbReference type="Gene3D" id="1.20.1300.10">
    <property type="entry name" value="Fumarate reductase/succinate dehydrogenase, transmembrane subunit"/>
    <property type="match status" value="1"/>
</dbReference>
<evidence type="ECO:0000256" key="11">
    <source>
        <dbReference type="ARBA" id="ARBA00025912"/>
    </source>
</evidence>
<dbReference type="GO" id="GO:0006099">
    <property type="term" value="P:tricarboxylic acid cycle"/>
    <property type="evidence" value="ECO:0007669"/>
    <property type="project" value="InterPro"/>
</dbReference>
<comment type="caution">
    <text evidence="14">The sequence shown here is derived from an EMBL/GenBank/DDBJ whole genome shotgun (WGS) entry which is preliminary data.</text>
</comment>
<evidence type="ECO:0000256" key="4">
    <source>
        <dbReference type="ARBA" id="ARBA00020076"/>
    </source>
</evidence>
<dbReference type="InterPro" id="IPR000701">
    <property type="entry name" value="SuccDH_FuR_B_TM-su"/>
</dbReference>
<feature type="binding site" description="axial binding residue" evidence="12">
    <location>
        <position position="85"/>
    </location>
    <ligand>
        <name>heme</name>
        <dbReference type="ChEBI" id="CHEBI:30413"/>
        <note>ligand shared with second transmembrane subunit</note>
    </ligand>
    <ligandPart>
        <name>Fe</name>
        <dbReference type="ChEBI" id="CHEBI:18248"/>
    </ligandPart>
</feature>
<accession>A0A4Q0MJN7</accession>
<evidence type="ECO:0000256" key="8">
    <source>
        <dbReference type="ARBA" id="ARBA00022989"/>
    </source>
</evidence>
<organism evidence="14 15">
    <name type="scientific">Hansschlegelia zhihuaiae</name>
    <dbReference type="NCBI Taxonomy" id="405005"/>
    <lineage>
        <taxon>Bacteria</taxon>
        <taxon>Pseudomonadati</taxon>
        <taxon>Pseudomonadota</taxon>
        <taxon>Alphaproteobacteria</taxon>
        <taxon>Hyphomicrobiales</taxon>
        <taxon>Methylopilaceae</taxon>
        <taxon>Hansschlegelia</taxon>
    </lineage>
</organism>
<evidence type="ECO:0000256" key="2">
    <source>
        <dbReference type="ARBA" id="ARBA00004141"/>
    </source>
</evidence>
<proteinExistence type="inferred from homology"/>
<dbReference type="EMBL" id="RYFI01000007">
    <property type="protein sequence ID" value="RXF73790.1"/>
    <property type="molecule type" value="Genomic_DNA"/>
</dbReference>
<dbReference type="PIRSF" id="PIRSF000178">
    <property type="entry name" value="SDH_cyt_b560"/>
    <property type="match status" value="1"/>
</dbReference>
<protein>
    <recommendedName>
        <fullName evidence="4">Succinate dehydrogenase cytochrome b556 subunit</fullName>
    </recommendedName>
</protein>
<evidence type="ECO:0000256" key="5">
    <source>
        <dbReference type="ARBA" id="ARBA00022617"/>
    </source>
</evidence>
<evidence type="ECO:0000313" key="14">
    <source>
        <dbReference type="EMBL" id="RXF73790.1"/>
    </source>
</evidence>
<gene>
    <name evidence="14" type="primary">sdhC</name>
    <name evidence="14" type="ORF">EK403_09405</name>
</gene>
<dbReference type="PANTHER" id="PTHR10978:SF5">
    <property type="entry name" value="SUCCINATE DEHYDROGENASE CYTOCHROME B560 SUBUNIT, MITOCHONDRIAL"/>
    <property type="match status" value="1"/>
</dbReference>
<evidence type="ECO:0000313" key="15">
    <source>
        <dbReference type="Proteomes" id="UP000289708"/>
    </source>
</evidence>
<feature type="transmembrane region" description="Helical" evidence="13">
    <location>
        <begin position="108"/>
        <end position="131"/>
    </location>
</feature>
<name>A0A4Q0MJN7_9HYPH</name>
<keyword evidence="7 12" id="KW-0479">Metal-binding</keyword>
<dbReference type="InterPro" id="IPR014314">
    <property type="entry name" value="Succ_DH_cytb556"/>
</dbReference>
<comment type="subunit">
    <text evidence="11">Part of an enzyme complex containing four subunits: a flavoprotein, an iron-sulfur protein, plus two membrane-anchoring proteins, SdhC and SdhD. The complex can form homotrimers.</text>
</comment>
<comment type="cofactor">
    <cofactor evidence="12">
        <name>heme</name>
        <dbReference type="ChEBI" id="CHEBI:30413"/>
    </cofactor>
    <text evidence="12">The heme is bound between the two transmembrane subunits.</text>
</comment>
<dbReference type="CDD" id="cd03499">
    <property type="entry name" value="SQR_TypeC_SdhC"/>
    <property type="match status" value="1"/>
</dbReference>
<evidence type="ECO:0000256" key="7">
    <source>
        <dbReference type="ARBA" id="ARBA00022723"/>
    </source>
</evidence>
<dbReference type="NCBIfam" id="TIGR02970">
    <property type="entry name" value="succ_dehyd_cytB"/>
    <property type="match status" value="1"/>
</dbReference>
<evidence type="ECO:0000256" key="12">
    <source>
        <dbReference type="PIRSR" id="PIRSR000178-1"/>
    </source>
</evidence>
<dbReference type="PROSITE" id="PS01000">
    <property type="entry name" value="SDH_CYT_1"/>
    <property type="match status" value="1"/>
</dbReference>